<evidence type="ECO:0000313" key="2">
    <source>
        <dbReference type="Proteomes" id="UP001189624"/>
    </source>
</evidence>
<sequence length="73" mass="8060">MRETEIKGSLPFLWVGSCTYGTVTSDHFDSLLIITTTWLKSKQLGDLNFVPFSSSLLSPSFTVLGGARNMIMD</sequence>
<proteinExistence type="predicted"/>
<organism evidence="1 2">
    <name type="scientific">Sphenostylis stenocarpa</name>
    <dbReference type="NCBI Taxonomy" id="92480"/>
    <lineage>
        <taxon>Eukaryota</taxon>
        <taxon>Viridiplantae</taxon>
        <taxon>Streptophyta</taxon>
        <taxon>Embryophyta</taxon>
        <taxon>Tracheophyta</taxon>
        <taxon>Spermatophyta</taxon>
        <taxon>Magnoliopsida</taxon>
        <taxon>eudicotyledons</taxon>
        <taxon>Gunneridae</taxon>
        <taxon>Pentapetalae</taxon>
        <taxon>rosids</taxon>
        <taxon>fabids</taxon>
        <taxon>Fabales</taxon>
        <taxon>Fabaceae</taxon>
        <taxon>Papilionoideae</taxon>
        <taxon>50 kb inversion clade</taxon>
        <taxon>NPAAA clade</taxon>
        <taxon>indigoferoid/millettioid clade</taxon>
        <taxon>Phaseoleae</taxon>
        <taxon>Sphenostylis</taxon>
    </lineage>
</organism>
<dbReference type="AlphaFoldDB" id="A0AA86SD82"/>
<reference evidence="1" key="1">
    <citation type="submission" date="2023-10" db="EMBL/GenBank/DDBJ databases">
        <authorList>
            <person name="Domelevo Entfellner J.-B."/>
        </authorList>
    </citation>
    <scope>NUCLEOTIDE SEQUENCE</scope>
</reference>
<name>A0AA86SD82_9FABA</name>
<accession>A0AA86SD82</accession>
<dbReference type="Proteomes" id="UP001189624">
    <property type="component" value="Chromosome 3"/>
</dbReference>
<dbReference type="Gramene" id="rna-AYBTSS11_LOCUS9331">
    <property type="protein sequence ID" value="CAJ1939774.1"/>
    <property type="gene ID" value="gene-AYBTSS11_LOCUS9331"/>
</dbReference>
<keyword evidence="2" id="KW-1185">Reference proteome</keyword>
<evidence type="ECO:0000313" key="1">
    <source>
        <dbReference type="EMBL" id="CAJ1939774.1"/>
    </source>
</evidence>
<protein>
    <submittedName>
        <fullName evidence="1">Uncharacterized protein</fullName>
    </submittedName>
</protein>
<dbReference type="EMBL" id="OY731400">
    <property type="protein sequence ID" value="CAJ1939774.1"/>
    <property type="molecule type" value="Genomic_DNA"/>
</dbReference>
<gene>
    <name evidence="1" type="ORF">AYBTSS11_LOCUS9331</name>
</gene>
<dbReference type="PROSITE" id="PS51257">
    <property type="entry name" value="PROKAR_LIPOPROTEIN"/>
    <property type="match status" value="1"/>
</dbReference>